<comment type="similarity">
    <text evidence="2">Belongs to the DNase II family.</text>
</comment>
<dbReference type="GeneTree" id="ENSGT00390000002634"/>
<proteinExistence type="inferred from homology"/>
<evidence type="ECO:0000313" key="6">
    <source>
        <dbReference type="Ensembl" id="ENSPNYP00000031779.1"/>
    </source>
</evidence>
<comment type="catalytic activity">
    <reaction evidence="1">
        <text>Endonucleolytic cleavage to nucleoside 3'-phosphates and 3'-phosphooligonucleotide end-products.</text>
        <dbReference type="EC" id="3.1.22.1"/>
    </reaction>
</comment>
<evidence type="ECO:0000256" key="1">
    <source>
        <dbReference type="ARBA" id="ARBA00000447"/>
    </source>
</evidence>
<dbReference type="AlphaFoldDB" id="A0A3B4HB02"/>
<reference evidence="6" key="1">
    <citation type="submission" date="2023-09" db="UniProtKB">
        <authorList>
            <consortium name="Ensembl"/>
        </authorList>
    </citation>
    <scope>IDENTIFICATION</scope>
</reference>
<keyword evidence="5" id="KW-1133">Transmembrane helix</keyword>
<sequence>MLRVSPGHQRKGFNQTFLVGVSQANIYPFVSFYILFLFVIRYILYKAPGEMIPDPQNPQTKIYKREIKYIYIDSTQRVDMVPGTTNYKTLIDSSAALGNTLRPILKSVKDMVRVFGVLMVEKNNYGVWLLHSMPQFPFRRDQNKFWPESGFKNAQTFICVTFPYDQFKNIDLLDLFPGNHLQYIGAFPFDYDIPNDFHQELIKATKWVQVNPPRTLQMLTSKEHQNFYSIAKQHANLKAGRARSYCSDRNHRVYNIQNINTNTGVGSWTPSNDHSKWCVTKNQNKYWTCIADVNRAKTQYERRGGALCINNQRIRDMFLNFAGLTEDCPPTIRHGFHIMDIDPDCGPSPDFSTDTRMG</sequence>
<organism evidence="6">
    <name type="scientific">Pundamilia nyererei</name>
    <dbReference type="NCBI Taxonomy" id="303518"/>
    <lineage>
        <taxon>Eukaryota</taxon>
        <taxon>Metazoa</taxon>
        <taxon>Chordata</taxon>
        <taxon>Craniata</taxon>
        <taxon>Vertebrata</taxon>
        <taxon>Euteleostomi</taxon>
        <taxon>Actinopterygii</taxon>
        <taxon>Neopterygii</taxon>
        <taxon>Teleostei</taxon>
        <taxon>Neoteleostei</taxon>
        <taxon>Acanthomorphata</taxon>
        <taxon>Ovalentaria</taxon>
        <taxon>Cichlomorphae</taxon>
        <taxon>Cichliformes</taxon>
        <taxon>Cichlidae</taxon>
        <taxon>African cichlids</taxon>
        <taxon>Pseudocrenilabrinae</taxon>
        <taxon>Haplochromini</taxon>
        <taxon>Pundamilia</taxon>
    </lineage>
</organism>
<protein>
    <recommendedName>
        <fullName evidence="3">deoxyribonuclease II</fullName>
        <ecNumber evidence="3">3.1.22.1</ecNumber>
    </recommendedName>
</protein>
<name>A0A3B4HB02_9CICH</name>
<dbReference type="PANTHER" id="PTHR10858">
    <property type="entry name" value="DEOXYRIBONUCLEASE II"/>
    <property type="match status" value="1"/>
</dbReference>
<dbReference type="GO" id="GO:0004531">
    <property type="term" value="F:deoxyribonuclease II activity"/>
    <property type="evidence" value="ECO:0007669"/>
    <property type="project" value="UniProtKB-EC"/>
</dbReference>
<keyword evidence="4" id="KW-0378">Hydrolase</keyword>
<feature type="transmembrane region" description="Helical" evidence="5">
    <location>
        <begin position="26"/>
        <end position="44"/>
    </location>
</feature>
<dbReference type="GO" id="GO:0006309">
    <property type="term" value="P:apoptotic DNA fragmentation"/>
    <property type="evidence" value="ECO:0007669"/>
    <property type="project" value="TreeGrafter"/>
</dbReference>
<dbReference type="InterPro" id="IPR004947">
    <property type="entry name" value="DNase_II"/>
</dbReference>
<dbReference type="STRING" id="303518.ENSPNYP00000031779"/>
<accession>A0A3B4HB02</accession>
<evidence type="ECO:0000256" key="4">
    <source>
        <dbReference type="ARBA" id="ARBA00022801"/>
    </source>
</evidence>
<evidence type="ECO:0000256" key="5">
    <source>
        <dbReference type="SAM" id="Phobius"/>
    </source>
</evidence>
<keyword evidence="5" id="KW-0812">Transmembrane</keyword>
<evidence type="ECO:0000256" key="3">
    <source>
        <dbReference type="ARBA" id="ARBA00012036"/>
    </source>
</evidence>
<keyword evidence="5" id="KW-0472">Membrane</keyword>
<dbReference type="PANTHER" id="PTHR10858:SF23">
    <property type="entry name" value="DEOXYRIBONUCLEASE II"/>
    <property type="match status" value="1"/>
</dbReference>
<dbReference type="Ensembl" id="ENSPNYT00000032540.1">
    <property type="protein sequence ID" value="ENSPNYP00000031779.1"/>
    <property type="gene ID" value="ENSPNYG00000023976.1"/>
</dbReference>
<dbReference type="Pfam" id="PF03265">
    <property type="entry name" value="DNase_II"/>
    <property type="match status" value="2"/>
</dbReference>
<dbReference type="EC" id="3.1.22.1" evidence="3"/>
<evidence type="ECO:0000256" key="2">
    <source>
        <dbReference type="ARBA" id="ARBA00007527"/>
    </source>
</evidence>